<dbReference type="Proteomes" id="UP000008782">
    <property type="component" value="Unassembled WGS sequence"/>
</dbReference>
<evidence type="ECO:0000313" key="5">
    <source>
        <dbReference type="Proteomes" id="UP000008782"/>
    </source>
</evidence>
<keyword evidence="1" id="KW-0863">Zinc-finger</keyword>
<evidence type="ECO:0000259" key="3">
    <source>
        <dbReference type="PROSITE" id="PS50103"/>
    </source>
</evidence>
<sequence>MYWKNKERRSTCRHFRQGKCVYWQTPEKCDFPHRPQHAPRLPPPVENAPPTPPLHRPPHLYPQEATPFVPRYQQHAPIPAAHSFTQWPVIDPNSDNGYHERPGYGSQYLGYHLNNINPYGQVHFQPYEHPVPSMLGFPSAEHHPVRTDYYPEHGISYYSPFAPVYPEGYVMPMEAQFSNDPPQAHQYQYQQLYQLPDTPPESRSISPPTPRLVAYAALPVTDGYTAPPLAEVEQDALADPEKLKRERSKVCWYGDDCKRPNCYYRHGVVEDKVEGEYSGSSPSSSSSSRPSSTLVPAASLDPDVDSSNTVSRKG</sequence>
<organism evidence="5">
    <name type="scientific">Colletotrichum graminicola (strain M1.001 / M2 / FGSC 10212)</name>
    <name type="common">Maize anthracnose fungus</name>
    <name type="synonym">Glomerella graminicola</name>
    <dbReference type="NCBI Taxonomy" id="645133"/>
    <lineage>
        <taxon>Eukaryota</taxon>
        <taxon>Fungi</taxon>
        <taxon>Dikarya</taxon>
        <taxon>Ascomycota</taxon>
        <taxon>Pezizomycotina</taxon>
        <taxon>Sordariomycetes</taxon>
        <taxon>Hypocreomycetidae</taxon>
        <taxon>Glomerellales</taxon>
        <taxon>Glomerellaceae</taxon>
        <taxon>Colletotrichum</taxon>
        <taxon>Colletotrichum graminicola species complex</taxon>
    </lineage>
</organism>
<accession>E3Q4T1</accession>
<feature type="domain" description="C3H1-type" evidence="3">
    <location>
        <begin position="6"/>
        <end position="36"/>
    </location>
</feature>
<dbReference type="GO" id="GO:0008270">
    <property type="term" value="F:zinc ion binding"/>
    <property type="evidence" value="ECO:0007669"/>
    <property type="project" value="UniProtKB-KW"/>
</dbReference>
<dbReference type="OrthoDB" id="4850870at2759"/>
<protein>
    <recommendedName>
        <fullName evidence="3">C3H1-type domain-containing protein</fullName>
    </recommendedName>
</protein>
<dbReference type="InterPro" id="IPR000571">
    <property type="entry name" value="Znf_CCCH"/>
</dbReference>
<dbReference type="eggNOG" id="ENOG502T4V6">
    <property type="taxonomic scope" value="Eukaryota"/>
</dbReference>
<name>E3Q4T1_COLGM</name>
<dbReference type="VEuPathDB" id="FungiDB:GLRG_01240"/>
<feature type="region of interest" description="Disordered" evidence="2">
    <location>
        <begin position="274"/>
        <end position="314"/>
    </location>
</feature>
<keyword evidence="1" id="KW-0479">Metal-binding</keyword>
<feature type="compositionally biased region" description="Low complexity" evidence="2">
    <location>
        <begin position="278"/>
        <end position="292"/>
    </location>
</feature>
<proteinExistence type="predicted"/>
<feature type="zinc finger region" description="C3H1-type" evidence="1">
    <location>
        <begin position="6"/>
        <end position="36"/>
    </location>
</feature>
<evidence type="ECO:0000313" key="4">
    <source>
        <dbReference type="EMBL" id="EFQ26096.1"/>
    </source>
</evidence>
<dbReference type="AlphaFoldDB" id="E3Q4T1"/>
<dbReference type="PROSITE" id="PS50103">
    <property type="entry name" value="ZF_C3H1"/>
    <property type="match status" value="1"/>
</dbReference>
<keyword evidence="5" id="KW-1185">Reference proteome</keyword>
<dbReference type="GeneID" id="24406605"/>
<feature type="compositionally biased region" description="Polar residues" evidence="2">
    <location>
        <begin position="305"/>
        <end position="314"/>
    </location>
</feature>
<evidence type="ECO:0000256" key="2">
    <source>
        <dbReference type="SAM" id="MobiDB-lite"/>
    </source>
</evidence>
<dbReference type="EMBL" id="GG697333">
    <property type="protein sequence ID" value="EFQ26096.1"/>
    <property type="molecule type" value="Genomic_DNA"/>
</dbReference>
<gene>
    <name evidence="4" type="ORF">GLRG_01240</name>
</gene>
<keyword evidence="1" id="KW-0862">Zinc</keyword>
<evidence type="ECO:0000256" key="1">
    <source>
        <dbReference type="PROSITE-ProRule" id="PRU00723"/>
    </source>
</evidence>
<dbReference type="HOGENOM" id="CLU_765069_0_0_1"/>
<reference evidence="5" key="1">
    <citation type="journal article" date="2012" name="Nat. Genet.">
        <title>Lifestyle transitions in plant pathogenic Colletotrichum fungi deciphered by genome and transcriptome analyses.</title>
        <authorList>
            <person name="O'Connell R.J."/>
            <person name="Thon M.R."/>
            <person name="Hacquard S."/>
            <person name="Amyotte S.G."/>
            <person name="Kleemann J."/>
            <person name="Torres M.F."/>
            <person name="Damm U."/>
            <person name="Buiate E.A."/>
            <person name="Epstein L."/>
            <person name="Alkan N."/>
            <person name="Altmueller J."/>
            <person name="Alvarado-Balderrama L."/>
            <person name="Bauser C.A."/>
            <person name="Becker C."/>
            <person name="Birren B.W."/>
            <person name="Chen Z."/>
            <person name="Choi J."/>
            <person name="Crouch J.A."/>
            <person name="Duvick J.P."/>
            <person name="Farman M.A."/>
            <person name="Gan P."/>
            <person name="Heiman D."/>
            <person name="Henrissat B."/>
            <person name="Howard R.J."/>
            <person name="Kabbage M."/>
            <person name="Koch C."/>
            <person name="Kracher B."/>
            <person name="Kubo Y."/>
            <person name="Law A.D."/>
            <person name="Lebrun M.-H."/>
            <person name="Lee Y.-H."/>
            <person name="Miyara I."/>
            <person name="Moore N."/>
            <person name="Neumann U."/>
            <person name="Nordstroem K."/>
            <person name="Panaccione D.G."/>
            <person name="Panstruga R."/>
            <person name="Place M."/>
            <person name="Proctor R.H."/>
            <person name="Prusky D."/>
            <person name="Rech G."/>
            <person name="Reinhardt R."/>
            <person name="Rollins J.A."/>
            <person name="Rounsley S."/>
            <person name="Schardl C.L."/>
            <person name="Schwartz D.C."/>
            <person name="Shenoy N."/>
            <person name="Shirasu K."/>
            <person name="Sikhakolli U.R."/>
            <person name="Stueber K."/>
            <person name="Sukno S.A."/>
            <person name="Sweigard J.A."/>
            <person name="Takano Y."/>
            <person name="Takahara H."/>
            <person name="Trail F."/>
            <person name="van der Does H.C."/>
            <person name="Voll L.M."/>
            <person name="Will I."/>
            <person name="Young S."/>
            <person name="Zeng Q."/>
            <person name="Zhang J."/>
            <person name="Zhou S."/>
            <person name="Dickman M.B."/>
            <person name="Schulze-Lefert P."/>
            <person name="Ver Loren van Themaat E."/>
            <person name="Ma L.-J."/>
            <person name="Vaillancourt L.J."/>
        </authorList>
    </citation>
    <scope>NUCLEOTIDE SEQUENCE [LARGE SCALE GENOMIC DNA]</scope>
    <source>
        <strain evidence="5">M1.001 / M2 / FGSC 10212</strain>
    </source>
</reference>
<dbReference type="RefSeq" id="XP_008090116.1">
    <property type="nucleotide sequence ID" value="XM_008091925.1"/>
</dbReference>